<dbReference type="Pfam" id="PF05477">
    <property type="entry name" value="SURF2"/>
    <property type="match status" value="1"/>
</dbReference>
<dbReference type="PANTHER" id="PTHR34348:SF1">
    <property type="entry name" value="SURFEIT LOCUS PROTEIN 2"/>
    <property type="match status" value="1"/>
</dbReference>
<feature type="compositionally biased region" description="Low complexity" evidence="1">
    <location>
        <begin position="254"/>
        <end position="263"/>
    </location>
</feature>
<feature type="compositionally biased region" description="Low complexity" evidence="1">
    <location>
        <begin position="226"/>
        <end position="241"/>
    </location>
</feature>
<accession>A0A9D4YZI6</accession>
<evidence type="ECO:0008006" key="4">
    <source>
        <dbReference type="Google" id="ProtNLM"/>
    </source>
</evidence>
<dbReference type="EMBL" id="SIDB01000003">
    <property type="protein sequence ID" value="KAI3434604.1"/>
    <property type="molecule type" value="Genomic_DNA"/>
</dbReference>
<feature type="region of interest" description="Disordered" evidence="1">
    <location>
        <begin position="122"/>
        <end position="145"/>
    </location>
</feature>
<feature type="compositionally biased region" description="Acidic residues" evidence="1">
    <location>
        <begin position="157"/>
        <end position="173"/>
    </location>
</feature>
<feature type="compositionally biased region" description="Acidic residues" evidence="1">
    <location>
        <begin position="130"/>
        <end position="140"/>
    </location>
</feature>
<dbReference type="AlphaFoldDB" id="A0A9D4YZI6"/>
<protein>
    <recommendedName>
        <fullName evidence="4">Surfeit locus protein 2</fullName>
    </recommendedName>
</protein>
<feature type="region of interest" description="Disordered" evidence="1">
    <location>
        <begin position="157"/>
        <end position="280"/>
    </location>
</feature>
<dbReference type="Proteomes" id="UP001055712">
    <property type="component" value="Unassembled WGS sequence"/>
</dbReference>
<gene>
    <name evidence="2" type="ORF">D9Q98_002672</name>
</gene>
<proteinExistence type="predicted"/>
<evidence type="ECO:0000313" key="3">
    <source>
        <dbReference type="Proteomes" id="UP001055712"/>
    </source>
</evidence>
<comment type="caution">
    <text evidence="2">The sequence shown here is derived from an EMBL/GenBank/DDBJ whole genome shotgun (WGS) entry which is preliminary data.</text>
</comment>
<dbReference type="PANTHER" id="PTHR34348">
    <property type="entry name" value="SURFEIT LOCUS PROTEIN 2"/>
    <property type="match status" value="1"/>
</dbReference>
<sequence length="280" mass="29703">MSLPTDVQQLVSLHAPHFSTTPEGKIKCELNGHTFPPRADALNTFLKGKKYAKLVKQAEIEAGLSKYEPFIVRSKNLPNMLFCALTGELLNARLAEVKQHMKGKKFNRAKDRFQEDRQELLEEPGLVGSDMEEDEAEDGDGPGVWVPEEVLREYEMGEAEEGQEEEEDDEEEGNAAAAAAVAAAATATEEAGVPGGKDPGQAVAGMEAGDAAQGKAVSNGKGRSNGDAQQQKKAAGAPSGKQQRKQQQKAGDVAAAAAPAAAANGSRRSKAPRAKRVRTG</sequence>
<reference evidence="2" key="2">
    <citation type="submission" date="2020-11" db="EMBL/GenBank/DDBJ databases">
        <authorList>
            <person name="Cecchin M."/>
            <person name="Marcolungo L."/>
            <person name="Rossato M."/>
            <person name="Girolomoni L."/>
            <person name="Cosentino E."/>
            <person name="Cuine S."/>
            <person name="Li-Beisson Y."/>
            <person name="Delledonne M."/>
            <person name="Ballottari M."/>
        </authorList>
    </citation>
    <scope>NUCLEOTIDE SEQUENCE</scope>
    <source>
        <strain evidence="2">211/11P</strain>
        <tissue evidence="2">Whole cell</tissue>
    </source>
</reference>
<organism evidence="2 3">
    <name type="scientific">Chlorella vulgaris</name>
    <name type="common">Green alga</name>
    <dbReference type="NCBI Taxonomy" id="3077"/>
    <lineage>
        <taxon>Eukaryota</taxon>
        <taxon>Viridiplantae</taxon>
        <taxon>Chlorophyta</taxon>
        <taxon>core chlorophytes</taxon>
        <taxon>Trebouxiophyceae</taxon>
        <taxon>Chlorellales</taxon>
        <taxon>Chlorellaceae</taxon>
        <taxon>Chlorella clade</taxon>
        <taxon>Chlorella</taxon>
    </lineage>
</organism>
<evidence type="ECO:0000256" key="1">
    <source>
        <dbReference type="SAM" id="MobiDB-lite"/>
    </source>
</evidence>
<keyword evidence="3" id="KW-1185">Reference proteome</keyword>
<evidence type="ECO:0000313" key="2">
    <source>
        <dbReference type="EMBL" id="KAI3434604.1"/>
    </source>
</evidence>
<feature type="compositionally biased region" description="Basic residues" evidence="1">
    <location>
        <begin position="267"/>
        <end position="280"/>
    </location>
</feature>
<reference evidence="2" key="1">
    <citation type="journal article" date="2019" name="Plant J.">
        <title>Chlorella vulgaris genome assembly and annotation reveals the molecular basis for metabolic acclimation to high light conditions.</title>
        <authorList>
            <person name="Cecchin M."/>
            <person name="Marcolungo L."/>
            <person name="Rossato M."/>
            <person name="Girolomoni L."/>
            <person name="Cosentino E."/>
            <person name="Cuine S."/>
            <person name="Li-Beisson Y."/>
            <person name="Delledonne M."/>
            <person name="Ballottari M."/>
        </authorList>
    </citation>
    <scope>NUCLEOTIDE SEQUENCE</scope>
    <source>
        <strain evidence="2">211/11P</strain>
    </source>
</reference>
<dbReference type="OrthoDB" id="514332at2759"/>
<dbReference type="InterPro" id="IPR008833">
    <property type="entry name" value="Surf2"/>
</dbReference>
<name>A0A9D4YZI6_CHLVU</name>
<feature type="compositionally biased region" description="Low complexity" evidence="1">
    <location>
        <begin position="174"/>
        <end position="192"/>
    </location>
</feature>